<feature type="non-terminal residue" evidence="1">
    <location>
        <position position="1"/>
    </location>
</feature>
<evidence type="ECO:0000313" key="2">
    <source>
        <dbReference type="Proteomes" id="UP001459277"/>
    </source>
</evidence>
<dbReference type="PANTHER" id="PTHR45749">
    <property type="match status" value="1"/>
</dbReference>
<dbReference type="PANTHER" id="PTHR45749:SF32">
    <property type="entry name" value="ZINC FINGER MYM-TYPE PROTEIN 1-LIKE"/>
    <property type="match status" value="1"/>
</dbReference>
<gene>
    <name evidence="1" type="ORF">SO802_004347</name>
</gene>
<evidence type="ECO:0000313" key="1">
    <source>
        <dbReference type="EMBL" id="KAL0017278.1"/>
    </source>
</evidence>
<comment type="caution">
    <text evidence="1">The sequence shown here is derived from an EMBL/GenBank/DDBJ whole genome shotgun (WGS) entry which is preliminary data.</text>
</comment>
<keyword evidence="2" id="KW-1185">Reference proteome</keyword>
<protein>
    <recommendedName>
        <fullName evidence="3">DUF4371 domain-containing protein</fullName>
    </recommendedName>
</protein>
<name>A0AAW2E699_9ROSI</name>
<dbReference type="AlphaFoldDB" id="A0AAW2E699"/>
<dbReference type="EMBL" id="JAZDWU010000001">
    <property type="protein sequence ID" value="KAL0017278.1"/>
    <property type="molecule type" value="Genomic_DNA"/>
</dbReference>
<feature type="non-terminal residue" evidence="1">
    <location>
        <position position="76"/>
    </location>
</feature>
<dbReference type="Proteomes" id="UP001459277">
    <property type="component" value="Unassembled WGS sequence"/>
</dbReference>
<sequence>ASHQKQMFLISRCVYISTSPIKIVEHFVEFVKVDDTTEKGLFDEIINVINILELDINDIRGQGYDNGSNMKGKSQG</sequence>
<organism evidence="1 2">
    <name type="scientific">Lithocarpus litseifolius</name>
    <dbReference type="NCBI Taxonomy" id="425828"/>
    <lineage>
        <taxon>Eukaryota</taxon>
        <taxon>Viridiplantae</taxon>
        <taxon>Streptophyta</taxon>
        <taxon>Embryophyta</taxon>
        <taxon>Tracheophyta</taxon>
        <taxon>Spermatophyta</taxon>
        <taxon>Magnoliopsida</taxon>
        <taxon>eudicotyledons</taxon>
        <taxon>Gunneridae</taxon>
        <taxon>Pentapetalae</taxon>
        <taxon>rosids</taxon>
        <taxon>fabids</taxon>
        <taxon>Fagales</taxon>
        <taxon>Fagaceae</taxon>
        <taxon>Lithocarpus</taxon>
    </lineage>
</organism>
<evidence type="ECO:0008006" key="3">
    <source>
        <dbReference type="Google" id="ProtNLM"/>
    </source>
</evidence>
<accession>A0AAW2E699</accession>
<proteinExistence type="predicted"/>
<reference evidence="1 2" key="1">
    <citation type="submission" date="2024-01" db="EMBL/GenBank/DDBJ databases">
        <title>A telomere-to-telomere, gap-free genome of sweet tea (Lithocarpus litseifolius).</title>
        <authorList>
            <person name="Zhou J."/>
        </authorList>
    </citation>
    <scope>NUCLEOTIDE SEQUENCE [LARGE SCALE GENOMIC DNA]</scope>
    <source>
        <strain evidence="1">Zhou-2022a</strain>
        <tissue evidence="1">Leaf</tissue>
    </source>
</reference>